<evidence type="ECO:0008006" key="6">
    <source>
        <dbReference type="Google" id="ProtNLM"/>
    </source>
</evidence>
<dbReference type="PROSITE" id="PS51318">
    <property type="entry name" value="TAT"/>
    <property type="match status" value="1"/>
</dbReference>
<sequence>MSFGRRRLSRTVAAALVVLAGVAVPAVPAAAAKRGPDLAVDASGTTIPLGVERKVVYLKISNRGDETPRDVVVRVRQPAEGPDPLPVALIWHAGGGVGECDGDFGGFYCQLLPELIPGPGETTDVPIDAAVFGAAGPYQGSFEVSVTLGSDKDANPADNTRSFPLVLVDQRSADLSVVARDVKQSVRVGADGRPEPTGTLNPGETGALRQTVANQGRAAVNGVRVTLRLPKGVTFTKPPTQCVLGDAGRSAVCTYPGLTLVPAVEDTDPDDAVYSAVELYNLVTTPASATAPATVQGGTVRVEGLTERSTKDRATPARTALPANAAAVPVADVDPGDNRDGFAVVLAAKTGGGDGGNGNGNGGNGGAGGGDGGGDGGLPVTGPQAGLIGGIGIAALAAGAVLFLSSRRRRTILVTPEDEQPLA</sequence>
<organism evidence="4 5">
    <name type="scientific">Micromonospora robiginosa</name>
    <dbReference type="NCBI Taxonomy" id="2749844"/>
    <lineage>
        <taxon>Bacteria</taxon>
        <taxon>Bacillati</taxon>
        <taxon>Actinomycetota</taxon>
        <taxon>Actinomycetes</taxon>
        <taxon>Micromonosporales</taxon>
        <taxon>Micromonosporaceae</taxon>
        <taxon>Micromonospora</taxon>
    </lineage>
</organism>
<feature type="region of interest" description="Disordered" evidence="1">
    <location>
        <begin position="351"/>
        <end position="378"/>
    </location>
</feature>
<evidence type="ECO:0000256" key="3">
    <source>
        <dbReference type="SAM" id="SignalP"/>
    </source>
</evidence>
<gene>
    <name evidence="4" type="ORF">H1D33_25230</name>
</gene>
<name>A0A7L6B3T3_9ACTN</name>
<feature type="signal peptide" evidence="3">
    <location>
        <begin position="1"/>
        <end position="25"/>
    </location>
</feature>
<evidence type="ECO:0000313" key="5">
    <source>
        <dbReference type="Proteomes" id="UP000510844"/>
    </source>
</evidence>
<proteinExistence type="predicted"/>
<keyword evidence="3" id="KW-0732">Signal</keyword>
<keyword evidence="2" id="KW-0812">Transmembrane</keyword>
<accession>A0A7L6B3T3</accession>
<dbReference type="InterPro" id="IPR006311">
    <property type="entry name" value="TAT_signal"/>
</dbReference>
<reference evidence="4 5" key="2">
    <citation type="journal article" date="2021" name="Mar. Drugs">
        <title>A New Micromonospora Strain with Antibiotic Activity Isolated from the Microbiome of a Mid-Atlantic Deep-Sea Sponge.</title>
        <authorList>
            <person name="Back C.R."/>
            <person name="Stennett H.L."/>
            <person name="Williams S.E."/>
            <person name="Wang L."/>
            <person name="Ojeda Gomez J."/>
            <person name="Abdulle O.M."/>
            <person name="Duffy T."/>
            <person name="Neal C."/>
            <person name="Mantell J."/>
            <person name="Jepson M.A."/>
            <person name="Hendry K.R."/>
            <person name="Powell D."/>
            <person name="Stach J.E.M."/>
            <person name="Essex-Lopresti A.E."/>
            <person name="Willis C.L."/>
            <person name="Curnow P."/>
            <person name="Race P.R."/>
        </authorList>
    </citation>
    <scope>NUCLEOTIDE SEQUENCE [LARGE SCALE GENOMIC DNA]</scope>
    <source>
        <strain evidence="4 5">28ISP2-46</strain>
    </source>
</reference>
<keyword evidence="2" id="KW-1133">Transmembrane helix</keyword>
<feature type="chain" id="PRO_5039489143" description="Cell wall anchor protein" evidence="3">
    <location>
        <begin position="26"/>
        <end position="423"/>
    </location>
</feature>
<dbReference type="Proteomes" id="UP000510844">
    <property type="component" value="Chromosome"/>
</dbReference>
<evidence type="ECO:0000256" key="1">
    <source>
        <dbReference type="SAM" id="MobiDB-lite"/>
    </source>
</evidence>
<feature type="transmembrane region" description="Helical" evidence="2">
    <location>
        <begin position="385"/>
        <end position="404"/>
    </location>
</feature>
<evidence type="ECO:0000256" key="2">
    <source>
        <dbReference type="SAM" id="Phobius"/>
    </source>
</evidence>
<keyword evidence="2" id="KW-0472">Membrane</keyword>
<dbReference type="AlphaFoldDB" id="A0A7L6B3T3"/>
<dbReference type="KEGG" id="mfeu:H1D33_25230"/>
<evidence type="ECO:0000313" key="4">
    <source>
        <dbReference type="EMBL" id="QLQ36544.1"/>
    </source>
</evidence>
<reference evidence="5" key="1">
    <citation type="submission" date="2020-07" db="EMBL/GenBank/DDBJ databases">
        <title>A new Micromonospora strain with potent antibiotic activity isolated from the microbiome of a mid-Atlantic deep-sea sponge.</title>
        <authorList>
            <person name="Back C.R."/>
            <person name="Stennett H.L."/>
            <person name="Williams S.E."/>
            <person name="Wang L."/>
            <person name="Ojeda Gomez J."/>
            <person name="Abdulle O.M."/>
            <person name="Duffy T."/>
            <person name="Hendry K.R."/>
            <person name="Powell D."/>
            <person name="Stach J.E."/>
            <person name="Essex-Lopresti A.E."/>
            <person name="Willis C.L."/>
            <person name="Curnow P."/>
            <person name="Race P.R."/>
        </authorList>
    </citation>
    <scope>NUCLEOTIDE SEQUENCE [LARGE SCALE GENOMIC DNA]</scope>
    <source>
        <strain evidence="5">28ISP2-46</strain>
    </source>
</reference>
<protein>
    <recommendedName>
        <fullName evidence="6">Cell wall anchor protein</fullName>
    </recommendedName>
</protein>
<dbReference type="RefSeq" id="WP_181569059.1">
    <property type="nucleotide sequence ID" value="NZ_CP059322.2"/>
</dbReference>
<keyword evidence="5" id="KW-1185">Reference proteome</keyword>
<dbReference type="EMBL" id="CP059322">
    <property type="protein sequence ID" value="QLQ36544.1"/>
    <property type="molecule type" value="Genomic_DNA"/>
</dbReference>